<reference evidence="10 11" key="1">
    <citation type="submission" date="2015-10" db="EMBL/GenBank/DDBJ databases">
        <title>Full genome of DAOMC 229536 Phialocephala scopiformis, a fungal endophyte of spruce producing the potent anti-insectan compound rugulosin.</title>
        <authorList>
            <consortium name="DOE Joint Genome Institute"/>
            <person name="Walker A.K."/>
            <person name="Frasz S.L."/>
            <person name="Seifert K.A."/>
            <person name="Miller J.D."/>
            <person name="Mondo S.J."/>
            <person name="Labutti K."/>
            <person name="Lipzen A."/>
            <person name="Dockter R."/>
            <person name="Kennedy M."/>
            <person name="Grigoriev I.V."/>
            <person name="Spatafora J.W."/>
        </authorList>
    </citation>
    <scope>NUCLEOTIDE SEQUENCE [LARGE SCALE GENOMIC DNA]</scope>
    <source>
        <strain evidence="10 11">CBS 120377</strain>
    </source>
</reference>
<dbReference type="Gene3D" id="4.10.240.10">
    <property type="entry name" value="Zn(2)-C6 fungal-type DNA-binding domain"/>
    <property type="match status" value="1"/>
</dbReference>
<keyword evidence="2" id="KW-0479">Metal-binding</keyword>
<dbReference type="GO" id="GO:0003677">
    <property type="term" value="F:DNA binding"/>
    <property type="evidence" value="ECO:0007669"/>
    <property type="project" value="UniProtKB-KW"/>
</dbReference>
<keyword evidence="6" id="KW-0804">Transcription</keyword>
<dbReference type="OrthoDB" id="4161332at2759"/>
<dbReference type="GO" id="GO:0000981">
    <property type="term" value="F:DNA-binding transcription factor activity, RNA polymerase II-specific"/>
    <property type="evidence" value="ECO:0007669"/>
    <property type="project" value="InterPro"/>
</dbReference>
<feature type="domain" description="Xylanolytic transcriptional activator regulatory" evidence="9">
    <location>
        <begin position="339"/>
        <end position="419"/>
    </location>
</feature>
<dbReference type="Proteomes" id="UP000070700">
    <property type="component" value="Unassembled WGS sequence"/>
</dbReference>
<gene>
    <name evidence="10" type="ORF">LY89DRAFT_671128</name>
</gene>
<organism evidence="10 11">
    <name type="scientific">Mollisia scopiformis</name>
    <name type="common">Conifer needle endophyte fungus</name>
    <name type="synonym">Phialocephala scopiformis</name>
    <dbReference type="NCBI Taxonomy" id="149040"/>
    <lineage>
        <taxon>Eukaryota</taxon>
        <taxon>Fungi</taxon>
        <taxon>Dikarya</taxon>
        <taxon>Ascomycota</taxon>
        <taxon>Pezizomycotina</taxon>
        <taxon>Leotiomycetes</taxon>
        <taxon>Helotiales</taxon>
        <taxon>Mollisiaceae</taxon>
        <taxon>Mollisia</taxon>
    </lineage>
</organism>
<keyword evidence="11" id="KW-1185">Reference proteome</keyword>
<proteinExistence type="predicted"/>
<evidence type="ECO:0000256" key="4">
    <source>
        <dbReference type="ARBA" id="ARBA00023015"/>
    </source>
</evidence>
<keyword evidence="3" id="KW-0862">Zinc</keyword>
<dbReference type="SMART" id="SM00906">
    <property type="entry name" value="Fungal_trans"/>
    <property type="match status" value="1"/>
</dbReference>
<dbReference type="PANTHER" id="PTHR31313:SF86">
    <property type="entry name" value="ZN(2)-C6 FUNGAL-TYPE DOMAIN-CONTAINING PROTEIN"/>
    <property type="match status" value="1"/>
</dbReference>
<dbReference type="RefSeq" id="XP_018069059.1">
    <property type="nucleotide sequence ID" value="XM_018213206.1"/>
</dbReference>
<keyword evidence="4" id="KW-0805">Transcription regulation</keyword>
<dbReference type="EMBL" id="KQ947419">
    <property type="protein sequence ID" value="KUJ14704.1"/>
    <property type="molecule type" value="Genomic_DNA"/>
</dbReference>
<feature type="compositionally biased region" description="Polar residues" evidence="8">
    <location>
        <begin position="1"/>
        <end position="13"/>
    </location>
</feature>
<dbReference type="InterPro" id="IPR001138">
    <property type="entry name" value="Zn2Cys6_DnaBD"/>
</dbReference>
<comment type="subcellular location">
    <subcellularLocation>
        <location evidence="1">Nucleus</location>
    </subcellularLocation>
</comment>
<dbReference type="KEGG" id="psco:LY89DRAFT_671128"/>
<dbReference type="InterPro" id="IPR051615">
    <property type="entry name" value="Transcr_Regulatory_Elem"/>
</dbReference>
<evidence type="ECO:0000256" key="5">
    <source>
        <dbReference type="ARBA" id="ARBA00023125"/>
    </source>
</evidence>
<evidence type="ECO:0000256" key="7">
    <source>
        <dbReference type="ARBA" id="ARBA00023242"/>
    </source>
</evidence>
<keyword evidence="5" id="KW-0238">DNA-binding</keyword>
<dbReference type="GO" id="GO:0005634">
    <property type="term" value="C:nucleus"/>
    <property type="evidence" value="ECO:0007669"/>
    <property type="project" value="UniProtKB-SubCell"/>
</dbReference>
<dbReference type="AlphaFoldDB" id="A0A194X3T4"/>
<accession>A0A194X3T4</accession>
<evidence type="ECO:0000256" key="1">
    <source>
        <dbReference type="ARBA" id="ARBA00004123"/>
    </source>
</evidence>
<dbReference type="GO" id="GO:0008270">
    <property type="term" value="F:zinc ion binding"/>
    <property type="evidence" value="ECO:0007669"/>
    <property type="project" value="InterPro"/>
</dbReference>
<evidence type="ECO:0000256" key="3">
    <source>
        <dbReference type="ARBA" id="ARBA00022833"/>
    </source>
</evidence>
<dbReference type="InParanoid" id="A0A194X3T4"/>
<evidence type="ECO:0000259" key="9">
    <source>
        <dbReference type="SMART" id="SM00906"/>
    </source>
</evidence>
<dbReference type="CDD" id="cd12148">
    <property type="entry name" value="fungal_TF_MHR"/>
    <property type="match status" value="1"/>
</dbReference>
<keyword evidence="7" id="KW-0539">Nucleus</keyword>
<evidence type="ECO:0000256" key="2">
    <source>
        <dbReference type="ARBA" id="ARBA00022723"/>
    </source>
</evidence>
<dbReference type="Pfam" id="PF04082">
    <property type="entry name" value="Fungal_trans"/>
    <property type="match status" value="1"/>
</dbReference>
<dbReference type="CDD" id="cd00067">
    <property type="entry name" value="GAL4"/>
    <property type="match status" value="1"/>
</dbReference>
<sequence length="701" mass="78545">MSEMIAQNETSSLGAAPSPRGSARNRHRNRKAALVCRTCVRCRVKKQSLSSSINSENFQIKCDGNHNGCSHCATSRNVCRFPVDGRRESARTTKADVQALQDELKCVRALLHNSQSPKQPNNSEILRSGQIHRGTPVEAAHALSPSEARLAGTITETGELQVHGITSTLHRPETDIDPSSEIYGNSTLDDEVAKAQLISYAAIQRQKELAMKPTRALSMNIDFDGLPPDLAFYLLSIHWNSQHFSFLLSYRPAIMDSLCNNGPYSNKLLLNAIYYSSCLHSNQESLRSDPNDPQSMGLQFYQRFKHLLPEFIDEASIPTAVALLLCGASLVSHGKQSAGWIYCGIAYRHILDLGCHLCIQEGNRKPSKETVLEQEMKRRLYWGAFMTDKFQSLYLGRPPVLHSSHARVPKAYLDTFEELEEWTPHSPCPNYMPRPAYATSTALSLISLAEIIETIIDTFYSISSIKTAPEKLLRIKAETQTRLLAWKTNLPQHLQYNPETDQTPPPHQITPHAIYQTTQILLHRPFLPTGHLSFIDPTTTHDSDSTTCSSASIQIWHLLRAYKETFTLRHAPYLISYAAYSAALIILQTQTLQQHPECVPFFWTALLELQNGCNSGLKKPLTILKSLVKQMEPSTSREAVNAQVTTRGARGDQVYSTDYIPNDNLDLLGEIEMWDQSQWLDLDTIVSEEGLLSDNETSSVI</sequence>
<evidence type="ECO:0000256" key="6">
    <source>
        <dbReference type="ARBA" id="ARBA00023163"/>
    </source>
</evidence>
<dbReference type="InterPro" id="IPR036864">
    <property type="entry name" value="Zn2-C6_fun-type_DNA-bd_sf"/>
</dbReference>
<evidence type="ECO:0000313" key="11">
    <source>
        <dbReference type="Proteomes" id="UP000070700"/>
    </source>
</evidence>
<dbReference type="GeneID" id="28822932"/>
<feature type="region of interest" description="Disordered" evidence="8">
    <location>
        <begin position="1"/>
        <end position="29"/>
    </location>
</feature>
<evidence type="ECO:0000313" key="10">
    <source>
        <dbReference type="EMBL" id="KUJ14704.1"/>
    </source>
</evidence>
<dbReference type="GO" id="GO:0006351">
    <property type="term" value="P:DNA-templated transcription"/>
    <property type="evidence" value="ECO:0007669"/>
    <property type="project" value="InterPro"/>
</dbReference>
<protein>
    <recommendedName>
        <fullName evidence="9">Xylanolytic transcriptional activator regulatory domain-containing protein</fullName>
    </recommendedName>
</protein>
<dbReference type="PANTHER" id="PTHR31313">
    <property type="entry name" value="TY1 ENHANCER ACTIVATOR"/>
    <property type="match status" value="1"/>
</dbReference>
<evidence type="ECO:0000256" key="8">
    <source>
        <dbReference type="SAM" id="MobiDB-lite"/>
    </source>
</evidence>
<dbReference type="InterPro" id="IPR007219">
    <property type="entry name" value="XnlR_reg_dom"/>
</dbReference>
<name>A0A194X3T4_MOLSC</name>